<accession>A0A933NX04</accession>
<dbReference type="CDD" id="cd00118">
    <property type="entry name" value="LysM"/>
    <property type="match status" value="1"/>
</dbReference>
<dbReference type="InterPro" id="IPR018392">
    <property type="entry name" value="LysM"/>
</dbReference>
<evidence type="ECO:0000313" key="6">
    <source>
        <dbReference type="Proteomes" id="UP000782610"/>
    </source>
</evidence>
<dbReference type="PANTHER" id="PTHR21666">
    <property type="entry name" value="PEPTIDASE-RELATED"/>
    <property type="match status" value="1"/>
</dbReference>
<comment type="caution">
    <text evidence="5">The sequence shown here is derived from an EMBL/GenBank/DDBJ whole genome shotgun (WGS) entry which is preliminary data.</text>
</comment>
<sequence length="376" mass="37588">MSIRVAGQALKVAALTSLLLASVSLAGCSSLGLGSGDVTGSVAPSASASGPQTMPQTLKPVSQQVAVGPFIPPEGIGGSGGLVTGSAPIGSVSTSTLPPLTGNETMSAQPSFAPSAKTASLGSTSTPVPPSLAVVPENAYVHVIESGESLYTIARRYDVTAQAIVQANGFSSPDKIFVGQKIIIPGRADLLAAKGPATTKVASIAPVESPAAALVPTKTSAITDAKLVDPNTSTTPVAADPAPAKVAAIEPVMSGADKFRWPVSGKVITDFITSKGTGINIDAPEGSAVRAAENGQVIYVGSGVEGYGVLVLIRHPNGYVSAYAHLKSAGVSKGDNVSRGDNIGLVGMTGSVSRPQLHFELRKGATPVDPIPLLAG</sequence>
<dbReference type="AlphaFoldDB" id="A0A933NX04"/>
<dbReference type="InterPro" id="IPR036779">
    <property type="entry name" value="LysM_dom_sf"/>
</dbReference>
<feature type="signal peptide" evidence="3">
    <location>
        <begin position="1"/>
        <end position="26"/>
    </location>
</feature>
<dbReference type="GO" id="GO:0004222">
    <property type="term" value="F:metalloendopeptidase activity"/>
    <property type="evidence" value="ECO:0007669"/>
    <property type="project" value="TreeGrafter"/>
</dbReference>
<gene>
    <name evidence="5" type="ORF">HY834_02085</name>
</gene>
<dbReference type="Pfam" id="PF01551">
    <property type="entry name" value="Peptidase_M23"/>
    <property type="match status" value="1"/>
</dbReference>
<dbReference type="PANTHER" id="PTHR21666:SF263">
    <property type="entry name" value="MUREIN HYDROLASE ACTIVATOR NLPD"/>
    <property type="match status" value="1"/>
</dbReference>
<evidence type="ECO:0000313" key="5">
    <source>
        <dbReference type="EMBL" id="MBI4920511.1"/>
    </source>
</evidence>
<dbReference type="SMART" id="SM00257">
    <property type="entry name" value="LysM"/>
    <property type="match status" value="1"/>
</dbReference>
<dbReference type="EMBL" id="JACRAF010000005">
    <property type="protein sequence ID" value="MBI4920511.1"/>
    <property type="molecule type" value="Genomic_DNA"/>
</dbReference>
<feature type="region of interest" description="Disordered" evidence="2">
    <location>
        <begin position="93"/>
        <end position="124"/>
    </location>
</feature>
<feature type="domain" description="LysM" evidence="4">
    <location>
        <begin position="140"/>
        <end position="184"/>
    </location>
</feature>
<evidence type="ECO:0000256" key="2">
    <source>
        <dbReference type="SAM" id="MobiDB-lite"/>
    </source>
</evidence>
<proteinExistence type="inferred from homology"/>
<name>A0A933NX04_9HYPH</name>
<keyword evidence="3" id="KW-0732">Signal</keyword>
<comment type="similarity">
    <text evidence="1">Belongs to the E.coli NlpD/Haemophilus LppB family.</text>
</comment>
<dbReference type="PROSITE" id="PS51257">
    <property type="entry name" value="PROKAR_LIPOPROTEIN"/>
    <property type="match status" value="1"/>
</dbReference>
<dbReference type="Gene3D" id="2.70.70.10">
    <property type="entry name" value="Glucose Permease (Domain IIA)"/>
    <property type="match status" value="1"/>
</dbReference>
<dbReference type="InterPro" id="IPR050570">
    <property type="entry name" value="Cell_wall_metabolism_enzyme"/>
</dbReference>
<evidence type="ECO:0000256" key="1">
    <source>
        <dbReference type="ARBA" id="ARBA00038420"/>
    </source>
</evidence>
<dbReference type="Proteomes" id="UP000782610">
    <property type="component" value="Unassembled WGS sequence"/>
</dbReference>
<dbReference type="Pfam" id="PF01476">
    <property type="entry name" value="LysM"/>
    <property type="match status" value="1"/>
</dbReference>
<dbReference type="PROSITE" id="PS51782">
    <property type="entry name" value="LYSM"/>
    <property type="match status" value="1"/>
</dbReference>
<feature type="chain" id="PRO_5037320159" evidence="3">
    <location>
        <begin position="27"/>
        <end position="376"/>
    </location>
</feature>
<evidence type="ECO:0000256" key="3">
    <source>
        <dbReference type="SAM" id="SignalP"/>
    </source>
</evidence>
<evidence type="ECO:0000259" key="4">
    <source>
        <dbReference type="PROSITE" id="PS51782"/>
    </source>
</evidence>
<dbReference type="InterPro" id="IPR011055">
    <property type="entry name" value="Dup_hybrid_motif"/>
</dbReference>
<dbReference type="CDD" id="cd12797">
    <property type="entry name" value="M23_peptidase"/>
    <property type="match status" value="1"/>
</dbReference>
<protein>
    <submittedName>
        <fullName evidence="5">M23 family metallopeptidase</fullName>
    </submittedName>
</protein>
<dbReference type="InterPro" id="IPR016047">
    <property type="entry name" value="M23ase_b-sheet_dom"/>
</dbReference>
<dbReference type="Gene3D" id="3.10.350.10">
    <property type="entry name" value="LysM domain"/>
    <property type="match status" value="1"/>
</dbReference>
<reference evidence="5" key="1">
    <citation type="submission" date="2020-07" db="EMBL/GenBank/DDBJ databases">
        <title>Huge and variable diversity of episymbiotic CPR bacteria and DPANN archaea in groundwater ecosystems.</title>
        <authorList>
            <person name="He C.Y."/>
            <person name="Keren R."/>
            <person name="Whittaker M."/>
            <person name="Farag I.F."/>
            <person name="Doudna J."/>
            <person name="Cate J.H.D."/>
            <person name="Banfield J.F."/>
        </authorList>
    </citation>
    <scope>NUCLEOTIDE SEQUENCE</scope>
    <source>
        <strain evidence="5">NC_groundwater_1586_Pr3_B-0.1um_66_15</strain>
    </source>
</reference>
<dbReference type="SUPFAM" id="SSF51261">
    <property type="entry name" value="Duplicated hybrid motif"/>
    <property type="match status" value="1"/>
</dbReference>
<organism evidence="5 6">
    <name type="scientific">Devosia nanyangense</name>
    <dbReference type="NCBI Taxonomy" id="1228055"/>
    <lineage>
        <taxon>Bacteria</taxon>
        <taxon>Pseudomonadati</taxon>
        <taxon>Pseudomonadota</taxon>
        <taxon>Alphaproteobacteria</taxon>
        <taxon>Hyphomicrobiales</taxon>
        <taxon>Devosiaceae</taxon>
        <taxon>Devosia</taxon>
    </lineage>
</organism>